<dbReference type="OrthoDB" id="9802752at2"/>
<reference evidence="1 2" key="1">
    <citation type="submission" date="2019-10" db="EMBL/GenBank/DDBJ databases">
        <title>A soil myxobacterium in the family Polyangiaceae.</title>
        <authorList>
            <person name="Li Y."/>
            <person name="Wang J."/>
        </authorList>
    </citation>
    <scope>NUCLEOTIDE SEQUENCE [LARGE SCALE GENOMIC DNA]</scope>
    <source>
        <strain evidence="1 2">DSM 14734</strain>
    </source>
</reference>
<dbReference type="PANTHER" id="PTHR35810">
    <property type="entry name" value="CYTOPLASMIC PROTEIN-RELATED"/>
    <property type="match status" value="1"/>
</dbReference>
<name>A0A6N7PT74_9BACT</name>
<organism evidence="1 2">
    <name type="scientific">Polyangium spumosum</name>
    <dbReference type="NCBI Taxonomy" id="889282"/>
    <lineage>
        <taxon>Bacteria</taxon>
        <taxon>Pseudomonadati</taxon>
        <taxon>Myxococcota</taxon>
        <taxon>Polyangia</taxon>
        <taxon>Polyangiales</taxon>
        <taxon>Polyangiaceae</taxon>
        <taxon>Polyangium</taxon>
    </lineage>
</organism>
<keyword evidence="2" id="KW-1185">Reference proteome</keyword>
<dbReference type="EMBL" id="WJIE01000007">
    <property type="protein sequence ID" value="MRG95422.1"/>
    <property type="molecule type" value="Genomic_DNA"/>
</dbReference>
<evidence type="ECO:0008006" key="3">
    <source>
        <dbReference type="Google" id="ProtNLM"/>
    </source>
</evidence>
<protein>
    <recommendedName>
        <fullName evidence="3">Death-on-curing protein</fullName>
    </recommendedName>
</protein>
<evidence type="ECO:0000313" key="2">
    <source>
        <dbReference type="Proteomes" id="UP000440224"/>
    </source>
</evidence>
<dbReference type="AlphaFoldDB" id="A0A6N7PT74"/>
<evidence type="ECO:0000313" key="1">
    <source>
        <dbReference type="EMBL" id="MRG95422.1"/>
    </source>
</evidence>
<dbReference type="InterPro" id="IPR011204">
    <property type="entry name" value="Virulence_RhuM-like"/>
</dbReference>
<gene>
    <name evidence="1" type="ORF">GF068_26400</name>
</gene>
<dbReference type="PANTHER" id="PTHR35810:SF1">
    <property type="entry name" value="CYTOPLASMIC PROTEIN"/>
    <property type="match status" value="1"/>
</dbReference>
<dbReference type="Proteomes" id="UP000440224">
    <property type="component" value="Unassembled WGS sequence"/>
</dbReference>
<sequence>MTDDEAPPPSEFLLYQTEDGRTRIQCRLEEETIWLTQLQLAELFQTTVANINMHLKAIYAEGELTEAATIKPYLIVRTEGTRQVSREVMHYSLPAILAVGYRVRSHRHDEAATAPHSAASSSTRSASRSAAALSRVSSGFSRSAASSDAFASRAACARVREPPAAARARVSRSAPFDASAVAIFG</sequence>
<dbReference type="Pfam" id="PF13310">
    <property type="entry name" value="Virulence_RhuM"/>
    <property type="match status" value="1"/>
</dbReference>
<proteinExistence type="predicted"/>
<accession>A0A6N7PT74</accession>
<comment type="caution">
    <text evidence="1">The sequence shown here is derived from an EMBL/GenBank/DDBJ whole genome shotgun (WGS) entry which is preliminary data.</text>
</comment>